<name>A0ABU0KTR4_9BACL</name>
<keyword evidence="2" id="KW-1185">Reference proteome</keyword>
<evidence type="ECO:0000313" key="1">
    <source>
        <dbReference type="EMBL" id="MDQ0492814.1"/>
    </source>
</evidence>
<proteinExistence type="predicted"/>
<comment type="caution">
    <text evidence="1">The sequence shown here is derived from an EMBL/GenBank/DDBJ whole genome shotgun (WGS) entry which is preliminary data.</text>
</comment>
<dbReference type="EMBL" id="JAUSWA010000004">
    <property type="protein sequence ID" value="MDQ0492814.1"/>
    <property type="molecule type" value="Genomic_DNA"/>
</dbReference>
<accession>A0ABU0KTR4</accession>
<protein>
    <submittedName>
        <fullName evidence="1">Uncharacterized protein</fullName>
    </submittedName>
</protein>
<dbReference type="Proteomes" id="UP001242811">
    <property type="component" value="Unassembled WGS sequence"/>
</dbReference>
<gene>
    <name evidence="1" type="ORF">QOZ95_000964</name>
</gene>
<sequence>MVVFKCRIGIWGFSALGLDCMGIVCAFPSLCRVFHLIEKVSLDNVEKNGAAYRLG</sequence>
<organism evidence="1 2">
    <name type="scientific">Paenibacillus brasilensis</name>
    <dbReference type="NCBI Taxonomy" id="128574"/>
    <lineage>
        <taxon>Bacteria</taxon>
        <taxon>Bacillati</taxon>
        <taxon>Bacillota</taxon>
        <taxon>Bacilli</taxon>
        <taxon>Bacillales</taxon>
        <taxon>Paenibacillaceae</taxon>
        <taxon>Paenibacillus</taxon>
    </lineage>
</organism>
<evidence type="ECO:0000313" key="2">
    <source>
        <dbReference type="Proteomes" id="UP001242811"/>
    </source>
</evidence>
<reference evidence="1 2" key="1">
    <citation type="submission" date="2023-07" db="EMBL/GenBank/DDBJ databases">
        <title>Genomic Encyclopedia of Type Strains, Phase IV (KMG-IV): sequencing the most valuable type-strain genomes for metagenomic binning, comparative biology and taxonomic classification.</title>
        <authorList>
            <person name="Goeker M."/>
        </authorList>
    </citation>
    <scope>NUCLEOTIDE SEQUENCE [LARGE SCALE GENOMIC DNA]</scope>
    <source>
        <strain evidence="1 2">DSM 14914</strain>
    </source>
</reference>